<keyword evidence="1" id="KW-0479">Metal-binding</keyword>
<dbReference type="RefSeq" id="WP_170153053.1">
    <property type="nucleotide sequence ID" value="NZ_QNRK01000004.1"/>
</dbReference>
<feature type="domain" description="Blue (type 1) copper" evidence="4">
    <location>
        <begin position="70"/>
        <end position="180"/>
    </location>
</feature>
<dbReference type="PANTHER" id="PTHR38439:SF3">
    <property type="entry name" value="COPPER-RESISTANT CUPROPROTEIN COPI"/>
    <property type="match status" value="1"/>
</dbReference>
<evidence type="ECO:0000256" key="2">
    <source>
        <dbReference type="ARBA" id="ARBA00023008"/>
    </source>
</evidence>
<dbReference type="InterPro" id="IPR000923">
    <property type="entry name" value="BlueCu_1"/>
</dbReference>
<dbReference type="Pfam" id="PF00127">
    <property type="entry name" value="Copper-bind"/>
    <property type="match status" value="1"/>
</dbReference>
<feature type="signal peptide" evidence="3">
    <location>
        <begin position="1"/>
        <end position="33"/>
    </location>
</feature>
<dbReference type="EMBL" id="QNRK01000004">
    <property type="protein sequence ID" value="RBP16811.1"/>
    <property type="molecule type" value="Genomic_DNA"/>
</dbReference>
<keyword evidence="6" id="KW-1185">Reference proteome</keyword>
<protein>
    <submittedName>
        <fullName evidence="5">Putative cupredoxin-like copper-binding protein</fullName>
    </submittedName>
</protein>
<evidence type="ECO:0000256" key="1">
    <source>
        <dbReference type="ARBA" id="ARBA00022723"/>
    </source>
</evidence>
<sequence>MFNQTTSKRSAPLSSAAVIAAATLVLSFQGANAHSGMEAGAMPGMAGAAAAQELTVGEPGAPTKVDRTIAITMKELSFEPNSVNVRLNETIRFVVSNKSEVDHELVLGDVEAQTAHRKEMIEMLEKGQDMHGDDDPNAVAVKAGETRELIWKFSRAGRFEFDCNIPGHFEAGMTGAINVEAKR</sequence>
<dbReference type="PANTHER" id="PTHR38439">
    <property type="entry name" value="AURACYANIN-B"/>
    <property type="match status" value="1"/>
</dbReference>
<keyword evidence="3" id="KW-0732">Signal</keyword>
<reference evidence="5 6" key="1">
    <citation type="submission" date="2018-06" db="EMBL/GenBank/DDBJ databases">
        <title>Genomic Encyclopedia of Type Strains, Phase IV (KMG-IV): sequencing the most valuable type-strain genomes for metagenomic binning, comparative biology and taxonomic classification.</title>
        <authorList>
            <person name="Goeker M."/>
        </authorList>
    </citation>
    <scope>NUCLEOTIDE SEQUENCE [LARGE SCALE GENOMIC DNA]</scope>
    <source>
        <strain evidence="5 6">DSM 24875</strain>
    </source>
</reference>
<dbReference type="SUPFAM" id="SSF49503">
    <property type="entry name" value="Cupredoxins"/>
    <property type="match status" value="1"/>
</dbReference>
<dbReference type="GO" id="GO:0005507">
    <property type="term" value="F:copper ion binding"/>
    <property type="evidence" value="ECO:0007669"/>
    <property type="project" value="InterPro"/>
</dbReference>
<proteinExistence type="predicted"/>
<dbReference type="Gene3D" id="2.60.40.420">
    <property type="entry name" value="Cupredoxins - blue copper proteins"/>
    <property type="match status" value="1"/>
</dbReference>
<evidence type="ECO:0000313" key="5">
    <source>
        <dbReference type="EMBL" id="RBP16811.1"/>
    </source>
</evidence>
<dbReference type="GO" id="GO:0009055">
    <property type="term" value="F:electron transfer activity"/>
    <property type="evidence" value="ECO:0007669"/>
    <property type="project" value="InterPro"/>
</dbReference>
<dbReference type="InterPro" id="IPR033138">
    <property type="entry name" value="Cu_oxidase_CS"/>
</dbReference>
<evidence type="ECO:0000313" key="6">
    <source>
        <dbReference type="Proteomes" id="UP000253529"/>
    </source>
</evidence>
<name>A0A366FQI7_9HYPH</name>
<feature type="chain" id="PRO_5016943924" evidence="3">
    <location>
        <begin position="34"/>
        <end position="183"/>
    </location>
</feature>
<evidence type="ECO:0000259" key="4">
    <source>
        <dbReference type="Pfam" id="PF00127"/>
    </source>
</evidence>
<evidence type="ECO:0000256" key="3">
    <source>
        <dbReference type="SAM" id="SignalP"/>
    </source>
</evidence>
<dbReference type="CDD" id="cd04211">
    <property type="entry name" value="Cupredoxin_like_2"/>
    <property type="match status" value="1"/>
</dbReference>
<comment type="caution">
    <text evidence="5">The sequence shown here is derived from an EMBL/GenBank/DDBJ whole genome shotgun (WGS) entry which is preliminary data.</text>
</comment>
<dbReference type="Proteomes" id="UP000253529">
    <property type="component" value="Unassembled WGS sequence"/>
</dbReference>
<dbReference type="PROSITE" id="PS00079">
    <property type="entry name" value="MULTICOPPER_OXIDASE1"/>
    <property type="match status" value="1"/>
</dbReference>
<gene>
    <name evidence="5" type="ORF">DFR50_10488</name>
</gene>
<dbReference type="AlphaFoldDB" id="A0A366FQI7"/>
<organism evidence="5 6">
    <name type="scientific">Roseiarcus fermentans</name>
    <dbReference type="NCBI Taxonomy" id="1473586"/>
    <lineage>
        <taxon>Bacteria</taxon>
        <taxon>Pseudomonadati</taxon>
        <taxon>Pseudomonadota</taxon>
        <taxon>Alphaproteobacteria</taxon>
        <taxon>Hyphomicrobiales</taxon>
        <taxon>Roseiarcaceae</taxon>
        <taxon>Roseiarcus</taxon>
    </lineage>
</organism>
<keyword evidence="2" id="KW-0186">Copper</keyword>
<accession>A0A366FQI7</accession>
<dbReference type="InterPro" id="IPR050845">
    <property type="entry name" value="Cu-binding_ET"/>
</dbReference>
<dbReference type="InterPro" id="IPR008972">
    <property type="entry name" value="Cupredoxin"/>
</dbReference>